<protein>
    <submittedName>
        <fullName evidence="1">Uncharacterized protein</fullName>
    </submittedName>
</protein>
<evidence type="ECO:0000313" key="1">
    <source>
        <dbReference type="EMBL" id="OCT82275.1"/>
    </source>
</evidence>
<reference evidence="2" key="1">
    <citation type="journal article" date="2016" name="Nature">
        <title>Genome evolution in the allotetraploid frog Xenopus laevis.</title>
        <authorList>
            <person name="Session A.M."/>
            <person name="Uno Y."/>
            <person name="Kwon T."/>
            <person name="Chapman J.A."/>
            <person name="Toyoda A."/>
            <person name="Takahashi S."/>
            <person name="Fukui A."/>
            <person name="Hikosaka A."/>
            <person name="Suzuki A."/>
            <person name="Kondo M."/>
            <person name="van Heeringen S.J."/>
            <person name="Quigley I."/>
            <person name="Heinz S."/>
            <person name="Ogino H."/>
            <person name="Ochi H."/>
            <person name="Hellsten U."/>
            <person name="Lyons J.B."/>
            <person name="Simakov O."/>
            <person name="Putnam N."/>
            <person name="Stites J."/>
            <person name="Kuroki Y."/>
            <person name="Tanaka T."/>
            <person name="Michiue T."/>
            <person name="Watanabe M."/>
            <person name="Bogdanovic O."/>
            <person name="Lister R."/>
            <person name="Georgiou G."/>
            <person name="Paranjpe S.S."/>
            <person name="van Kruijsbergen I."/>
            <person name="Shu S."/>
            <person name="Carlson J."/>
            <person name="Kinoshita T."/>
            <person name="Ohta Y."/>
            <person name="Mawaribuchi S."/>
            <person name="Jenkins J."/>
            <person name="Grimwood J."/>
            <person name="Schmutz J."/>
            <person name="Mitros T."/>
            <person name="Mozaffari S.V."/>
            <person name="Suzuki Y."/>
            <person name="Haramoto Y."/>
            <person name="Yamamoto T.S."/>
            <person name="Takagi C."/>
            <person name="Heald R."/>
            <person name="Miller K."/>
            <person name="Haudenschild C."/>
            <person name="Kitzman J."/>
            <person name="Nakayama T."/>
            <person name="Izutsu Y."/>
            <person name="Robert J."/>
            <person name="Fortriede J."/>
            <person name="Burns K."/>
            <person name="Lotay V."/>
            <person name="Karimi K."/>
            <person name="Yasuoka Y."/>
            <person name="Dichmann D.S."/>
            <person name="Flajnik M.F."/>
            <person name="Houston D.W."/>
            <person name="Shendure J."/>
            <person name="DuPasquier L."/>
            <person name="Vize P.D."/>
            <person name="Zorn A.M."/>
            <person name="Ito M."/>
            <person name="Marcotte E.M."/>
            <person name="Wallingford J.B."/>
            <person name="Ito Y."/>
            <person name="Asashima M."/>
            <person name="Ueno N."/>
            <person name="Matsuda Y."/>
            <person name="Veenstra G.J."/>
            <person name="Fujiyama A."/>
            <person name="Harland R.M."/>
            <person name="Taira M."/>
            <person name="Rokhsar D.S."/>
        </authorList>
    </citation>
    <scope>NUCLEOTIDE SEQUENCE [LARGE SCALE GENOMIC DNA]</scope>
    <source>
        <strain evidence="2">J</strain>
    </source>
</reference>
<organism evidence="1 2">
    <name type="scientific">Xenopus laevis</name>
    <name type="common">African clawed frog</name>
    <dbReference type="NCBI Taxonomy" id="8355"/>
    <lineage>
        <taxon>Eukaryota</taxon>
        <taxon>Metazoa</taxon>
        <taxon>Chordata</taxon>
        <taxon>Craniata</taxon>
        <taxon>Vertebrata</taxon>
        <taxon>Euteleostomi</taxon>
        <taxon>Amphibia</taxon>
        <taxon>Batrachia</taxon>
        <taxon>Anura</taxon>
        <taxon>Pipoidea</taxon>
        <taxon>Pipidae</taxon>
        <taxon>Xenopodinae</taxon>
        <taxon>Xenopus</taxon>
        <taxon>Xenopus</taxon>
    </lineage>
</organism>
<sequence>MVHYEPVYISSLTSAFLGCRSLSRFFTAWQHLNGEGVSGDHNLSLHYVHLGAQCLFTLSALIRDIGMGTGAQWFGQVAGA</sequence>
<dbReference type="AlphaFoldDB" id="A0A974D163"/>
<name>A0A974D163_XENLA</name>
<evidence type="ECO:0000313" key="2">
    <source>
        <dbReference type="Proteomes" id="UP000694892"/>
    </source>
</evidence>
<gene>
    <name evidence="1" type="ORF">XELAEV_18024797mg</name>
</gene>
<proteinExistence type="predicted"/>
<accession>A0A974D163</accession>
<dbReference type="Proteomes" id="UP000694892">
    <property type="component" value="Chromosome 4S"/>
</dbReference>
<dbReference type="EMBL" id="CM004473">
    <property type="protein sequence ID" value="OCT82275.1"/>
    <property type="molecule type" value="Genomic_DNA"/>
</dbReference>